<dbReference type="InterPro" id="IPR004518">
    <property type="entry name" value="MazG-like_dom"/>
</dbReference>
<dbReference type="InterPro" id="IPR048015">
    <property type="entry name" value="NTP-PPase_MazG-like_N"/>
</dbReference>
<accession>A0ABT5HF35</accession>
<dbReference type="NCBIfam" id="NF007113">
    <property type="entry name" value="PRK09562.1"/>
    <property type="match status" value="1"/>
</dbReference>
<dbReference type="CDD" id="cd11529">
    <property type="entry name" value="NTP-PPase_MazG_Cterm"/>
    <property type="match status" value="1"/>
</dbReference>
<evidence type="ECO:0000313" key="2">
    <source>
        <dbReference type="EMBL" id="MDC7674864.1"/>
    </source>
</evidence>
<name>A0ABT5HF35_9CAUL</name>
<keyword evidence="3" id="KW-1185">Reference proteome</keyword>
<keyword evidence="2" id="KW-0378">Hydrolase</keyword>
<dbReference type="PANTHER" id="PTHR30522">
    <property type="entry name" value="NUCLEOSIDE TRIPHOSPHATE PYROPHOSPHOHYDROLASE"/>
    <property type="match status" value="1"/>
</dbReference>
<comment type="caution">
    <text evidence="2">The sequence shown here is derived from an EMBL/GenBank/DDBJ whole genome shotgun (WGS) entry which is preliminary data.</text>
</comment>
<dbReference type="CDD" id="cd11528">
    <property type="entry name" value="NTP-PPase_MazG_Nterm"/>
    <property type="match status" value="1"/>
</dbReference>
<dbReference type="Gene3D" id="1.10.287.1080">
    <property type="entry name" value="MazG-like"/>
    <property type="match status" value="2"/>
</dbReference>
<evidence type="ECO:0000313" key="3">
    <source>
        <dbReference type="Proteomes" id="UP001218579"/>
    </source>
</evidence>
<proteinExistence type="predicted"/>
<dbReference type="RefSeq" id="WP_272743176.1">
    <property type="nucleotide sequence ID" value="NZ_JAQQKV010000001.1"/>
</dbReference>
<reference evidence="2 3" key="1">
    <citation type="submission" date="2023-01" db="EMBL/GenBank/DDBJ databases">
        <title>Novel species of the genus Asticcacaulis isolated from rivers.</title>
        <authorList>
            <person name="Lu H."/>
        </authorList>
    </citation>
    <scope>NUCLEOTIDE SEQUENCE [LARGE SCALE GENOMIC DNA]</scope>
    <source>
        <strain evidence="2 3">LKC15W</strain>
    </source>
</reference>
<dbReference type="GO" id="GO:0047429">
    <property type="term" value="F:nucleoside triphosphate diphosphatase activity"/>
    <property type="evidence" value="ECO:0007669"/>
    <property type="project" value="UniProtKB-EC"/>
</dbReference>
<dbReference type="InterPro" id="IPR048011">
    <property type="entry name" value="NTP-PPase_MazG-like_C"/>
</dbReference>
<dbReference type="NCBIfam" id="TIGR00444">
    <property type="entry name" value="mazG"/>
    <property type="match status" value="1"/>
</dbReference>
<dbReference type="PANTHER" id="PTHR30522:SF0">
    <property type="entry name" value="NUCLEOSIDE TRIPHOSPHATE PYROPHOSPHOHYDROLASE"/>
    <property type="match status" value="1"/>
</dbReference>
<dbReference type="Pfam" id="PF03819">
    <property type="entry name" value="MazG"/>
    <property type="match status" value="2"/>
</dbReference>
<dbReference type="InterPro" id="IPR011551">
    <property type="entry name" value="NTP_PyrPHydrolase_MazG"/>
</dbReference>
<evidence type="ECO:0000259" key="1">
    <source>
        <dbReference type="Pfam" id="PF03819"/>
    </source>
</evidence>
<feature type="domain" description="NTP pyrophosphohydrolase MazG-like" evidence="1">
    <location>
        <begin position="176"/>
        <end position="234"/>
    </location>
</feature>
<dbReference type="EC" id="3.6.1.9" evidence="2"/>
<protein>
    <submittedName>
        <fullName evidence="2">Nucleoside triphosphate pyrophosphohydrolase</fullName>
        <ecNumber evidence="2">3.6.1.9</ecNumber>
    </submittedName>
</protein>
<dbReference type="EMBL" id="JAQQKV010000001">
    <property type="protein sequence ID" value="MDC7674864.1"/>
    <property type="molecule type" value="Genomic_DNA"/>
</dbReference>
<feature type="domain" description="NTP pyrophosphohydrolase MazG-like" evidence="1">
    <location>
        <begin position="37"/>
        <end position="110"/>
    </location>
</feature>
<dbReference type="SUPFAM" id="SSF101386">
    <property type="entry name" value="all-alpha NTP pyrophosphatases"/>
    <property type="match status" value="2"/>
</dbReference>
<organism evidence="2 3">
    <name type="scientific">Asticcacaulis machinosus</name>
    <dbReference type="NCBI Taxonomy" id="2984211"/>
    <lineage>
        <taxon>Bacteria</taxon>
        <taxon>Pseudomonadati</taxon>
        <taxon>Pseudomonadota</taxon>
        <taxon>Alphaproteobacteria</taxon>
        <taxon>Caulobacterales</taxon>
        <taxon>Caulobacteraceae</taxon>
        <taxon>Asticcacaulis</taxon>
    </lineage>
</organism>
<dbReference type="Proteomes" id="UP001218579">
    <property type="component" value="Unassembled WGS sequence"/>
</dbReference>
<sequence>MTQHTQPAPNRAAIDDLLEVMNRLRAKDGGCPWDLEQTFETIAPYTIEEAYEVADAIERKDMRDLKEELGDLLFQVVFHGHIAKEQGLFDFDDIARAMTEKLIRRHPHVFGDEAGRTADEQTAAWEIIKAEERKSKSKHGILDDVPVGLPALTRAAKLTKRAARVGFDWPSLGEVLDKLDEETQELKAEIEVGNLENAKAELGDLLFVMANLARKLDVEPEDALRGTNAKFVRRFSSIEAALAAHGRTPDQSSLEEMDRLWNDAKAAERVMPG</sequence>
<gene>
    <name evidence="2" type="primary">mazG</name>
    <name evidence="2" type="ORF">PQU98_01875</name>
</gene>